<dbReference type="PANTHER" id="PTHR11926:SF1412">
    <property type="entry name" value="UDP-GLYCOSYLTRANSFERASE 83A1-LIKE"/>
    <property type="match status" value="1"/>
</dbReference>
<dbReference type="CDD" id="cd03784">
    <property type="entry name" value="GT1_Gtf-like"/>
    <property type="match status" value="1"/>
</dbReference>
<gene>
    <name evidence="6" type="primary">UGT712B2</name>
</gene>
<comment type="pathway">
    <text evidence="1">Pigment biosynthesis; anthocyanin biosynthesis.</text>
</comment>
<comment type="catalytic activity">
    <reaction evidence="5">
        <text>an anthocyanidin + UDP-alpha-D-glucose + H(+) = an anthocyanidin 3-O-beta-D-glucoside + UDP</text>
        <dbReference type="Rhea" id="RHEA:20093"/>
        <dbReference type="ChEBI" id="CHEBI:15378"/>
        <dbReference type="ChEBI" id="CHEBI:16307"/>
        <dbReference type="ChEBI" id="CHEBI:58223"/>
        <dbReference type="ChEBI" id="CHEBI:58885"/>
        <dbReference type="ChEBI" id="CHEBI:143576"/>
        <dbReference type="EC" id="2.4.1.115"/>
    </reaction>
</comment>
<organism evidence="6">
    <name type="scientific">Linum usitatissimum</name>
    <name type="common">Flax</name>
    <name type="synonym">Linum humile</name>
    <dbReference type="NCBI Taxonomy" id="4006"/>
    <lineage>
        <taxon>Eukaryota</taxon>
        <taxon>Viridiplantae</taxon>
        <taxon>Streptophyta</taxon>
        <taxon>Embryophyta</taxon>
        <taxon>Tracheophyta</taxon>
        <taxon>Spermatophyta</taxon>
        <taxon>Magnoliopsida</taxon>
        <taxon>eudicotyledons</taxon>
        <taxon>Gunneridae</taxon>
        <taxon>Pentapetalae</taxon>
        <taxon>rosids</taxon>
        <taxon>fabids</taxon>
        <taxon>Malpighiales</taxon>
        <taxon>Linaceae</taxon>
        <taxon>Linum</taxon>
    </lineage>
</organism>
<dbReference type="EMBL" id="JN088354">
    <property type="protein sequence ID" value="AFJ52981.1"/>
    <property type="molecule type" value="Genomic_DNA"/>
</dbReference>
<evidence type="ECO:0000256" key="3">
    <source>
        <dbReference type="ARBA" id="ARBA00012585"/>
    </source>
</evidence>
<evidence type="ECO:0000256" key="2">
    <source>
        <dbReference type="ARBA" id="ARBA00009995"/>
    </source>
</evidence>
<dbReference type="InterPro" id="IPR002213">
    <property type="entry name" value="UDP_glucos_trans"/>
</dbReference>
<comment type="similarity">
    <text evidence="2">Belongs to the UDP-glycosyltransferase family.</text>
</comment>
<evidence type="ECO:0000256" key="1">
    <source>
        <dbReference type="ARBA" id="ARBA00004935"/>
    </source>
</evidence>
<dbReference type="PANTHER" id="PTHR11926">
    <property type="entry name" value="GLUCOSYL/GLUCURONOSYL TRANSFERASES"/>
    <property type="match status" value="1"/>
</dbReference>
<dbReference type="GO" id="GO:0080044">
    <property type="term" value="F:quercetin 7-O-glucosyltransferase activity"/>
    <property type="evidence" value="ECO:0007669"/>
    <property type="project" value="TreeGrafter"/>
</dbReference>
<dbReference type="AlphaFoldDB" id="I2BH85"/>
<keyword evidence="4 6" id="KW-0808">Transferase</keyword>
<dbReference type="SUPFAM" id="SSF53756">
    <property type="entry name" value="UDP-Glycosyltransferase/glycogen phosphorylase"/>
    <property type="match status" value="1"/>
</dbReference>
<name>I2BH85_LINUS</name>
<evidence type="ECO:0000256" key="5">
    <source>
        <dbReference type="ARBA" id="ARBA00047606"/>
    </source>
</evidence>
<protein>
    <recommendedName>
        <fullName evidence="3">anthocyanidin 3-O-glucosyltransferase</fullName>
        <ecNumber evidence="3">2.4.1.115</ecNumber>
    </recommendedName>
</protein>
<dbReference type="Gene3D" id="3.40.50.2000">
    <property type="entry name" value="Glycogen Phosphorylase B"/>
    <property type="match status" value="2"/>
</dbReference>
<evidence type="ECO:0000313" key="6">
    <source>
        <dbReference type="EMBL" id="AFJ52981.1"/>
    </source>
</evidence>
<dbReference type="FunFam" id="3.40.50.2000:FF:000056">
    <property type="entry name" value="Glycosyltransferase"/>
    <property type="match status" value="1"/>
</dbReference>
<reference evidence="6" key="1">
    <citation type="journal article" date="2012" name="BMC Genomics">
        <title>Phylogenomic analysis of UDP glycosyltransferase 1 multigene family in Linum usitatissimum identified genes with varied expression patterns.</title>
        <authorList>
            <person name="Barvkar V.T."/>
            <person name="Pardeshi V.C."/>
            <person name="Kale S.M."/>
            <person name="Kadoo N.Y."/>
            <person name="Gupta V.S."/>
        </authorList>
    </citation>
    <scope>NUCLEOTIDE SEQUENCE</scope>
</reference>
<evidence type="ECO:0000256" key="4">
    <source>
        <dbReference type="ARBA" id="ARBA00022679"/>
    </source>
</evidence>
<sequence>MAAKKKQVDVLLVPHPAQGHVFPMLKLAQKLTDHGISVTVVNFDFVHLKIVPEEQSNGGSGIKLVSVPNGFGSDFNDSNPTMITDCVEKVLPVHLRKLLIDEHQQEFSWVIADAFLSAAFVVAKEKGIRTTAFWTASMENLASILRIPQLIQDGTIDENGSLINEDLPISLCREIPSWKANELPWSCQPDEIQSFMFRRYYVNPAKYFALFDCFIVNSFHELEHSAFQLYPNILPIGPLVTNSTSIGSFWRQDPTCLTWLDKHPRRSVIYVAFGSISALNPRQFQELAMGLEMTGKPFLWVIRAGFVKGVLGSSESDVEFPDGFLERVANRGKIVKWSNQAEVLSHPSVACFVSHCGWNSTLDGLWSGVPFLCWPNFTDQFHNTESICKTWKVGMKLKVEGDTGLITMLEIASKVGEMFDDESIRDNANGLMGMATESVNEGGSSFCNFQKFINKLCS</sequence>
<dbReference type="GO" id="GO:0080043">
    <property type="term" value="F:quercetin 3-O-glucosyltransferase activity"/>
    <property type="evidence" value="ECO:0007669"/>
    <property type="project" value="TreeGrafter"/>
</dbReference>
<dbReference type="EC" id="2.4.1.115" evidence="3"/>
<accession>I2BH85</accession>
<proteinExistence type="inferred from homology"/>
<dbReference type="GO" id="GO:0047213">
    <property type="term" value="F:anthocyanidin 3-O-glucosyltransferase activity"/>
    <property type="evidence" value="ECO:0007669"/>
    <property type="project" value="UniProtKB-EC"/>
</dbReference>
<dbReference type="Pfam" id="PF00201">
    <property type="entry name" value="UDPGT"/>
    <property type="match status" value="1"/>
</dbReference>